<dbReference type="EMBL" id="MU006785">
    <property type="protein sequence ID" value="KAF2640249.1"/>
    <property type="molecule type" value="Genomic_DNA"/>
</dbReference>
<accession>A0A6A6RXF4</accession>
<evidence type="ECO:0000256" key="1">
    <source>
        <dbReference type="SAM" id="MobiDB-lite"/>
    </source>
</evidence>
<organism evidence="2 3">
    <name type="scientific">Massarina eburnea CBS 473.64</name>
    <dbReference type="NCBI Taxonomy" id="1395130"/>
    <lineage>
        <taxon>Eukaryota</taxon>
        <taxon>Fungi</taxon>
        <taxon>Dikarya</taxon>
        <taxon>Ascomycota</taxon>
        <taxon>Pezizomycotina</taxon>
        <taxon>Dothideomycetes</taxon>
        <taxon>Pleosporomycetidae</taxon>
        <taxon>Pleosporales</taxon>
        <taxon>Massarineae</taxon>
        <taxon>Massarinaceae</taxon>
        <taxon>Massarina</taxon>
    </lineage>
</organism>
<keyword evidence="3" id="KW-1185">Reference proteome</keyword>
<name>A0A6A6RXF4_9PLEO</name>
<feature type="region of interest" description="Disordered" evidence="1">
    <location>
        <begin position="162"/>
        <end position="193"/>
    </location>
</feature>
<sequence>MVLSQGNRPFFFPSSVRFTSSLRRCDLHGRKAGDIFVCLRSIPLFAHVLFSLVLSSLHFFVHCTLYHCFVIRHLGGVLGMDRQGLHMIPEAFTKPVDSCGPFVSYESWPRFLFHGHWDTSHLYTNLSNFLNLFVYVVTPNNESKMHQVHDMSLDGFVIRVPSPRGTRSTRSTPHTPTQHQLRHGRRRERVGPI</sequence>
<proteinExistence type="predicted"/>
<evidence type="ECO:0000313" key="2">
    <source>
        <dbReference type="EMBL" id="KAF2640249.1"/>
    </source>
</evidence>
<evidence type="ECO:0000313" key="3">
    <source>
        <dbReference type="Proteomes" id="UP000799753"/>
    </source>
</evidence>
<gene>
    <name evidence="2" type="ORF">P280DRAFT_31616</name>
</gene>
<protein>
    <submittedName>
        <fullName evidence="2">Uncharacterized protein</fullName>
    </submittedName>
</protein>
<feature type="compositionally biased region" description="Low complexity" evidence="1">
    <location>
        <begin position="162"/>
        <end position="177"/>
    </location>
</feature>
<dbReference type="AlphaFoldDB" id="A0A6A6RXF4"/>
<reference evidence="2" key="1">
    <citation type="journal article" date="2020" name="Stud. Mycol.">
        <title>101 Dothideomycetes genomes: a test case for predicting lifestyles and emergence of pathogens.</title>
        <authorList>
            <person name="Haridas S."/>
            <person name="Albert R."/>
            <person name="Binder M."/>
            <person name="Bloem J."/>
            <person name="Labutti K."/>
            <person name="Salamov A."/>
            <person name="Andreopoulos B."/>
            <person name="Baker S."/>
            <person name="Barry K."/>
            <person name="Bills G."/>
            <person name="Bluhm B."/>
            <person name="Cannon C."/>
            <person name="Castanera R."/>
            <person name="Culley D."/>
            <person name="Daum C."/>
            <person name="Ezra D."/>
            <person name="Gonzalez J."/>
            <person name="Henrissat B."/>
            <person name="Kuo A."/>
            <person name="Liang C."/>
            <person name="Lipzen A."/>
            <person name="Lutzoni F."/>
            <person name="Magnuson J."/>
            <person name="Mondo S."/>
            <person name="Nolan M."/>
            <person name="Ohm R."/>
            <person name="Pangilinan J."/>
            <person name="Park H.-J."/>
            <person name="Ramirez L."/>
            <person name="Alfaro M."/>
            <person name="Sun H."/>
            <person name="Tritt A."/>
            <person name="Yoshinaga Y."/>
            <person name="Zwiers L.-H."/>
            <person name="Turgeon B."/>
            <person name="Goodwin S."/>
            <person name="Spatafora J."/>
            <person name="Crous P."/>
            <person name="Grigoriev I."/>
        </authorList>
    </citation>
    <scope>NUCLEOTIDE SEQUENCE</scope>
    <source>
        <strain evidence="2">CBS 473.64</strain>
    </source>
</reference>
<feature type="compositionally biased region" description="Basic residues" evidence="1">
    <location>
        <begin position="180"/>
        <end position="193"/>
    </location>
</feature>
<dbReference type="Proteomes" id="UP000799753">
    <property type="component" value="Unassembled WGS sequence"/>
</dbReference>